<organism evidence="1 2">
    <name type="scientific">Arthrobacter terrae</name>
    <dbReference type="NCBI Taxonomy" id="2935737"/>
    <lineage>
        <taxon>Bacteria</taxon>
        <taxon>Bacillati</taxon>
        <taxon>Actinomycetota</taxon>
        <taxon>Actinomycetes</taxon>
        <taxon>Micrococcales</taxon>
        <taxon>Micrococcaceae</taxon>
        <taxon>Arthrobacter</taxon>
    </lineage>
</organism>
<evidence type="ECO:0000313" key="1">
    <source>
        <dbReference type="EMBL" id="MBG0741306.1"/>
    </source>
</evidence>
<sequence length="221" mass="24958">MVNLLYKWPVAAKFGSRVPKEKFYEHGNVSTAVREKFVSEVQRITWAYKLAESTINLPGSTSVPEIQVFLIDTKVGDVADQVLAAIDKAIQYPIIFEITRATAGEAQIRMAAAHKQLGLGAPKISAYYSTSWLPADVERQTLPTAISLPTLYAAILDPLTPVKARPGEEMSEVADRLATVRKLEREITTLERKLRTEPQLNRKIELRRSLKTRQQEREQQR</sequence>
<evidence type="ECO:0000313" key="2">
    <source>
        <dbReference type="Proteomes" id="UP000655366"/>
    </source>
</evidence>
<dbReference type="AlphaFoldDB" id="A0A931CS99"/>
<name>A0A931CS99_9MICC</name>
<dbReference type="RefSeq" id="WP_196398242.1">
    <property type="nucleotide sequence ID" value="NZ_JADNYM010000028.1"/>
</dbReference>
<protein>
    <submittedName>
        <fullName evidence="1">DUF4391 domain-containing protein</fullName>
    </submittedName>
</protein>
<dbReference type="Proteomes" id="UP000655366">
    <property type="component" value="Unassembled WGS sequence"/>
</dbReference>
<keyword evidence="2" id="KW-1185">Reference proteome</keyword>
<gene>
    <name evidence="1" type="ORF">IV500_18225</name>
</gene>
<dbReference type="Pfam" id="PF14335">
    <property type="entry name" value="DUF4391"/>
    <property type="match status" value="1"/>
</dbReference>
<dbReference type="InterPro" id="IPR025503">
    <property type="entry name" value="DUF4391"/>
</dbReference>
<proteinExistence type="predicted"/>
<comment type="caution">
    <text evidence="1">The sequence shown here is derived from an EMBL/GenBank/DDBJ whole genome shotgun (WGS) entry which is preliminary data.</text>
</comment>
<reference evidence="1 2" key="1">
    <citation type="submission" date="2020-11" db="EMBL/GenBank/DDBJ databases">
        <title>Arthrobacter antarcticus sp. nov., isolated from Antarctic Soil.</title>
        <authorList>
            <person name="Li J."/>
        </authorList>
    </citation>
    <scope>NUCLEOTIDE SEQUENCE [LARGE SCALE GENOMIC DNA]</scope>
    <source>
        <strain evidence="1 2">Z1-20</strain>
    </source>
</reference>
<dbReference type="EMBL" id="JADNYM010000028">
    <property type="protein sequence ID" value="MBG0741306.1"/>
    <property type="molecule type" value="Genomic_DNA"/>
</dbReference>
<accession>A0A931CS99</accession>